<evidence type="ECO:0000259" key="2">
    <source>
        <dbReference type="Pfam" id="PF13568"/>
    </source>
</evidence>
<evidence type="ECO:0000313" key="3">
    <source>
        <dbReference type="EMBL" id="MFD1167272.1"/>
    </source>
</evidence>
<accession>A0ABW3RS06</accession>
<gene>
    <name evidence="3" type="ORF">ACFQ2C_16855</name>
</gene>
<proteinExistence type="predicted"/>
<comment type="caution">
    <text evidence="3">The sequence shown here is derived from an EMBL/GenBank/DDBJ whole genome shotgun (WGS) entry which is preliminary data.</text>
</comment>
<evidence type="ECO:0000256" key="1">
    <source>
        <dbReference type="SAM" id="SignalP"/>
    </source>
</evidence>
<feature type="chain" id="PRO_5046243573" evidence="1">
    <location>
        <begin position="21"/>
        <end position="207"/>
    </location>
</feature>
<feature type="domain" description="Outer membrane protein beta-barrel" evidence="2">
    <location>
        <begin position="20"/>
        <end position="185"/>
    </location>
</feature>
<evidence type="ECO:0000313" key="4">
    <source>
        <dbReference type="Proteomes" id="UP001597205"/>
    </source>
</evidence>
<organism evidence="3 4">
    <name type="scientific">Sphingobacterium daejeonense</name>
    <dbReference type="NCBI Taxonomy" id="371142"/>
    <lineage>
        <taxon>Bacteria</taxon>
        <taxon>Pseudomonadati</taxon>
        <taxon>Bacteroidota</taxon>
        <taxon>Sphingobacteriia</taxon>
        <taxon>Sphingobacteriales</taxon>
        <taxon>Sphingobacteriaceae</taxon>
        <taxon>Sphingobacterium</taxon>
    </lineage>
</organism>
<dbReference type="InterPro" id="IPR025665">
    <property type="entry name" value="Beta-barrel_OMP_2"/>
</dbReference>
<dbReference type="Pfam" id="PF13568">
    <property type="entry name" value="OMP_b-brl_2"/>
    <property type="match status" value="1"/>
</dbReference>
<sequence length="207" mass="21985">MKKVLLLAILCGFAIPGAMAQTGFGLKAGVNMAKMTIEVEKGVKTPSHVTYFVTAFADLPLADPFSIQPGLSLQGKGAKASIKEGENEASVRTNIMAIEIPVNAVYYIPAGSGELFIGAGPYIGYNISGKYKETVNGKSAEEKIKFSGKDKDMKPLDFGINAMIGYKLFSGLLINAGYGLGLADLNVDKEEKALSNRVFSIGVGFQF</sequence>
<reference evidence="4" key="1">
    <citation type="journal article" date="2019" name="Int. J. Syst. Evol. Microbiol.">
        <title>The Global Catalogue of Microorganisms (GCM) 10K type strain sequencing project: providing services to taxonomists for standard genome sequencing and annotation.</title>
        <authorList>
            <consortium name="The Broad Institute Genomics Platform"/>
            <consortium name="The Broad Institute Genome Sequencing Center for Infectious Disease"/>
            <person name="Wu L."/>
            <person name="Ma J."/>
        </authorList>
    </citation>
    <scope>NUCLEOTIDE SEQUENCE [LARGE SCALE GENOMIC DNA]</scope>
    <source>
        <strain evidence="4">CCUG 52468</strain>
    </source>
</reference>
<keyword evidence="1" id="KW-0732">Signal</keyword>
<name>A0ABW3RS06_9SPHI</name>
<protein>
    <submittedName>
        <fullName evidence="3">Porin family protein</fullName>
    </submittedName>
</protein>
<feature type="signal peptide" evidence="1">
    <location>
        <begin position="1"/>
        <end position="20"/>
    </location>
</feature>
<dbReference type="EMBL" id="JBHTKY010000035">
    <property type="protein sequence ID" value="MFD1167272.1"/>
    <property type="molecule type" value="Genomic_DNA"/>
</dbReference>
<dbReference type="RefSeq" id="WP_380898509.1">
    <property type="nucleotide sequence ID" value="NZ_JBHTKY010000035.1"/>
</dbReference>
<keyword evidence="4" id="KW-1185">Reference proteome</keyword>
<dbReference type="Proteomes" id="UP001597205">
    <property type="component" value="Unassembled WGS sequence"/>
</dbReference>